<evidence type="ECO:0000256" key="1">
    <source>
        <dbReference type="SAM" id="MobiDB-lite"/>
    </source>
</evidence>
<dbReference type="InterPro" id="IPR000719">
    <property type="entry name" value="Prot_kinase_dom"/>
</dbReference>
<protein>
    <recommendedName>
        <fullName evidence="2">Protein kinase domain-containing protein</fullName>
    </recommendedName>
</protein>
<gene>
    <name evidence="3" type="ORF">G3T38_07165</name>
</gene>
<comment type="caution">
    <text evidence="3">The sequence shown here is derived from an EMBL/GenBank/DDBJ whole genome shotgun (WGS) entry which is preliminary data.</text>
</comment>
<organism evidence="3 4">
    <name type="scientific">Nocardioides zeae</name>
    <dbReference type="NCBI Taxonomy" id="1457234"/>
    <lineage>
        <taxon>Bacteria</taxon>
        <taxon>Bacillati</taxon>
        <taxon>Actinomycetota</taxon>
        <taxon>Actinomycetes</taxon>
        <taxon>Propionibacteriales</taxon>
        <taxon>Nocardioidaceae</taxon>
        <taxon>Nocardioides</taxon>
    </lineage>
</organism>
<name>A0A6P0HHD3_9ACTN</name>
<proteinExistence type="predicted"/>
<dbReference type="RefSeq" id="WP_163771425.1">
    <property type="nucleotide sequence ID" value="NZ_JAAGXA010000004.1"/>
</dbReference>
<reference evidence="3 4" key="1">
    <citation type="journal article" date="2014" name="Int. J. Syst. Evol. Microbiol.">
        <title>Nocardioides zeae sp. nov., isolated from the stem of Zea mays.</title>
        <authorList>
            <person name="Glaeser S.P."/>
            <person name="McInroy J.A."/>
            <person name="Busse H.J."/>
            <person name="Kampfer P."/>
        </authorList>
    </citation>
    <scope>NUCLEOTIDE SEQUENCE [LARGE SCALE GENOMIC DNA]</scope>
    <source>
        <strain evidence="3 4">JCM 30728</strain>
    </source>
</reference>
<dbReference type="PROSITE" id="PS50011">
    <property type="entry name" value="PROTEIN_KINASE_DOM"/>
    <property type="match status" value="1"/>
</dbReference>
<keyword evidence="4" id="KW-1185">Reference proteome</keyword>
<evidence type="ECO:0000313" key="3">
    <source>
        <dbReference type="EMBL" id="NEN78053.1"/>
    </source>
</evidence>
<evidence type="ECO:0000313" key="4">
    <source>
        <dbReference type="Proteomes" id="UP000468687"/>
    </source>
</evidence>
<dbReference type="Proteomes" id="UP000468687">
    <property type="component" value="Unassembled WGS sequence"/>
</dbReference>
<accession>A0A6P0HHD3</accession>
<feature type="region of interest" description="Disordered" evidence="1">
    <location>
        <begin position="12"/>
        <end position="33"/>
    </location>
</feature>
<feature type="domain" description="Protein kinase" evidence="2">
    <location>
        <begin position="92"/>
        <end position="345"/>
    </location>
</feature>
<dbReference type="GO" id="GO:0004672">
    <property type="term" value="F:protein kinase activity"/>
    <property type="evidence" value="ECO:0007669"/>
    <property type="project" value="InterPro"/>
</dbReference>
<sequence>MSTDTDLLHQVEAATTPADLFGPQDGSDQARRRARRTHRVIATALHPDRRDPTIDAARGDAAFAKATTFFEQWSNGVEATDEGTIIGTNGTWTIGAQVGRGTVANLYAVPGGDAVVKIARRRSSSRYLRNERTALTRLREQSESWLAPYLPRLLDTATLRSPDGSKNEQREANVLGSLTRADGFVPLTAVQAAAPDGLDGRDWAWMQRRIIRALAAVHAIGIVHGALLPENVLIHPEEHGVVLAGWSFATRPGRPAEGVVASQAAAYPPEVTGGVVTPATDVAMLGALGLAMLRPDQRVQRRFSAGLRQDAPGMRPRAADLQGEYDELLDRLYGPRRFRPLDLAV</sequence>
<dbReference type="SUPFAM" id="SSF56112">
    <property type="entry name" value="Protein kinase-like (PK-like)"/>
    <property type="match status" value="1"/>
</dbReference>
<dbReference type="EMBL" id="JAAGXA010000004">
    <property type="protein sequence ID" value="NEN78053.1"/>
    <property type="molecule type" value="Genomic_DNA"/>
</dbReference>
<evidence type="ECO:0000259" key="2">
    <source>
        <dbReference type="PROSITE" id="PS50011"/>
    </source>
</evidence>
<dbReference type="InterPro" id="IPR011009">
    <property type="entry name" value="Kinase-like_dom_sf"/>
</dbReference>
<dbReference type="GO" id="GO:0005524">
    <property type="term" value="F:ATP binding"/>
    <property type="evidence" value="ECO:0007669"/>
    <property type="project" value="InterPro"/>
</dbReference>
<dbReference type="Gene3D" id="1.10.510.10">
    <property type="entry name" value="Transferase(Phosphotransferase) domain 1"/>
    <property type="match status" value="1"/>
</dbReference>
<dbReference type="AlphaFoldDB" id="A0A6P0HHD3"/>